<dbReference type="Proteomes" id="UP000642284">
    <property type="component" value="Unassembled WGS sequence"/>
</dbReference>
<feature type="transmembrane region" description="Helical" evidence="1">
    <location>
        <begin position="20"/>
        <end position="39"/>
    </location>
</feature>
<comment type="caution">
    <text evidence="2">The sequence shown here is derived from an EMBL/GenBank/DDBJ whole genome shotgun (WGS) entry which is preliminary data.</text>
</comment>
<protein>
    <recommendedName>
        <fullName evidence="4">PH domain-containing protein</fullName>
    </recommendedName>
</protein>
<sequence>MNPADKSDTEVLRRKSFRALSWGFTLLFAAGGFAAMAFVPRDGGGPLIGSAACFGMVALARRIFGSSIVLGEQLKVVNPLVTHHVPYRDIREVASNSRGTLTVVTSSGRFIYSTGFGGSLIDHYVGTADRAAERINARRRRGGGSKAGVHERRALTRAWVADTCSVLAVLCAISAAVVGV</sequence>
<keyword evidence="3" id="KW-1185">Reference proteome</keyword>
<keyword evidence="1" id="KW-1133">Transmembrane helix</keyword>
<feature type="transmembrane region" description="Helical" evidence="1">
    <location>
        <begin position="45"/>
        <end position="64"/>
    </location>
</feature>
<gene>
    <name evidence="2" type="ORF">H9Y04_45440</name>
</gene>
<evidence type="ECO:0000313" key="2">
    <source>
        <dbReference type="EMBL" id="MBC9719722.1"/>
    </source>
</evidence>
<evidence type="ECO:0000256" key="1">
    <source>
        <dbReference type="SAM" id="Phobius"/>
    </source>
</evidence>
<organism evidence="2 3">
    <name type="scientific">Streptomyces polyasparticus</name>
    <dbReference type="NCBI Taxonomy" id="2767826"/>
    <lineage>
        <taxon>Bacteria</taxon>
        <taxon>Bacillati</taxon>
        <taxon>Actinomycetota</taxon>
        <taxon>Actinomycetes</taxon>
        <taxon>Kitasatosporales</taxon>
        <taxon>Streptomycetaceae</taxon>
        <taxon>Streptomyces</taxon>
    </lineage>
</organism>
<keyword evidence="1" id="KW-0812">Transmembrane</keyword>
<keyword evidence="1" id="KW-0472">Membrane</keyword>
<name>A0ABR7SW37_9ACTN</name>
<dbReference type="RefSeq" id="WP_187820116.1">
    <property type="nucleotide sequence ID" value="NZ_JACTVJ010000071.1"/>
</dbReference>
<evidence type="ECO:0008006" key="4">
    <source>
        <dbReference type="Google" id="ProtNLM"/>
    </source>
</evidence>
<proteinExistence type="predicted"/>
<dbReference type="EMBL" id="JACTVJ010000071">
    <property type="protein sequence ID" value="MBC9719722.1"/>
    <property type="molecule type" value="Genomic_DNA"/>
</dbReference>
<accession>A0ABR7SW37</accession>
<evidence type="ECO:0000313" key="3">
    <source>
        <dbReference type="Proteomes" id="UP000642284"/>
    </source>
</evidence>
<reference evidence="2 3" key="1">
    <citation type="submission" date="2020-08" db="EMBL/GenBank/DDBJ databases">
        <title>Genemic of Streptomyces polyaspartic.</title>
        <authorList>
            <person name="Liu W."/>
        </authorList>
    </citation>
    <scope>NUCLEOTIDE SEQUENCE [LARGE SCALE GENOMIC DNA]</scope>
    <source>
        <strain evidence="2 3">TRM66268-LWL</strain>
    </source>
</reference>